<dbReference type="GO" id="GO:0004527">
    <property type="term" value="F:exonuclease activity"/>
    <property type="evidence" value="ECO:0007669"/>
    <property type="project" value="UniProtKB-KW"/>
</dbReference>
<dbReference type="Pfam" id="PF00929">
    <property type="entry name" value="RNase_T"/>
    <property type="match status" value="1"/>
</dbReference>
<dbReference type="Proteomes" id="UP000670947">
    <property type="component" value="Unassembled WGS sequence"/>
</dbReference>
<dbReference type="InterPro" id="IPR012337">
    <property type="entry name" value="RNaseH-like_sf"/>
</dbReference>
<keyword evidence="2" id="KW-0540">Nuclease</keyword>
<feature type="domain" description="Exonuclease" evidence="1">
    <location>
        <begin position="165"/>
        <end position="332"/>
    </location>
</feature>
<sequence length="332" mass="37484">MEKTILLAANLYEYNRETRLTFYCLIPGVKEGYMALNVGGGRADHAFWTGLLRVLGILHRAYKGFGLQLAVHNATLTLDGRHAEKDQVMRLLGAFASYTQRSCDPYLKQLDVVNDLAIVDQIERGELKGYPLESIHAAKVSPPVVVKDKKLKAFDYYSDLAMPQEGVVLDFETTSPIVDYAKIIEISALKFRNGKIIDRFETLCNPKCKIPKQVRELTGITDVDVADKLSSFQAMKQLSKFLAGEPVLVGHNIQYDYRVLKTVCEKAHIPVWTGKLLCTMKLARQLDLPIDNYDLTTLCNAFGIHNERPHRAWADTRATFDVMQAIYRSLLV</sequence>
<comment type="caution">
    <text evidence="2">The sequence shown here is derived from an EMBL/GenBank/DDBJ whole genome shotgun (WGS) entry which is preliminary data.</text>
</comment>
<keyword evidence="2" id="KW-0269">Exonuclease</keyword>
<dbReference type="RefSeq" id="WP_208849742.1">
    <property type="nucleotide sequence ID" value="NZ_JAGGDJ010000026.1"/>
</dbReference>
<dbReference type="EMBL" id="JAGGDJ010000026">
    <property type="protein sequence ID" value="MBO7747005.1"/>
    <property type="molecule type" value="Genomic_DNA"/>
</dbReference>
<dbReference type="CDD" id="cd06127">
    <property type="entry name" value="DEDDh"/>
    <property type="match status" value="1"/>
</dbReference>
<dbReference type="PANTHER" id="PTHR30231">
    <property type="entry name" value="DNA POLYMERASE III SUBUNIT EPSILON"/>
    <property type="match status" value="1"/>
</dbReference>
<dbReference type="Gene3D" id="3.30.420.10">
    <property type="entry name" value="Ribonuclease H-like superfamily/Ribonuclease H"/>
    <property type="match status" value="1"/>
</dbReference>
<keyword evidence="3" id="KW-1185">Reference proteome</keyword>
<gene>
    <name evidence="2" type="ORF">I8J29_22635</name>
</gene>
<proteinExistence type="predicted"/>
<dbReference type="SMART" id="SM00479">
    <property type="entry name" value="EXOIII"/>
    <property type="match status" value="1"/>
</dbReference>
<organism evidence="2 3">
    <name type="scientific">Paenibacillus artemisiicola</name>
    <dbReference type="NCBI Taxonomy" id="1172618"/>
    <lineage>
        <taxon>Bacteria</taxon>
        <taxon>Bacillati</taxon>
        <taxon>Bacillota</taxon>
        <taxon>Bacilli</taxon>
        <taxon>Bacillales</taxon>
        <taxon>Paenibacillaceae</taxon>
        <taxon>Paenibacillus</taxon>
    </lineage>
</organism>
<protein>
    <submittedName>
        <fullName evidence="2">3'-5' exonuclease</fullName>
    </submittedName>
</protein>
<keyword evidence="2" id="KW-0378">Hydrolase</keyword>
<dbReference type="PANTHER" id="PTHR30231:SF41">
    <property type="entry name" value="DNA POLYMERASE III SUBUNIT EPSILON"/>
    <property type="match status" value="1"/>
</dbReference>
<evidence type="ECO:0000313" key="2">
    <source>
        <dbReference type="EMBL" id="MBO7747005.1"/>
    </source>
</evidence>
<dbReference type="InterPro" id="IPR036397">
    <property type="entry name" value="RNaseH_sf"/>
</dbReference>
<evidence type="ECO:0000313" key="3">
    <source>
        <dbReference type="Proteomes" id="UP000670947"/>
    </source>
</evidence>
<dbReference type="InterPro" id="IPR013520">
    <property type="entry name" value="Ribonucl_H"/>
</dbReference>
<accession>A0ABS3WFA6</accession>
<evidence type="ECO:0000259" key="1">
    <source>
        <dbReference type="SMART" id="SM00479"/>
    </source>
</evidence>
<dbReference type="SUPFAM" id="SSF53098">
    <property type="entry name" value="Ribonuclease H-like"/>
    <property type="match status" value="1"/>
</dbReference>
<reference evidence="2 3" key="1">
    <citation type="submission" date="2021-03" db="EMBL/GenBank/DDBJ databases">
        <title>Paenibacillus artemisicola MWE-103 whole genome sequence.</title>
        <authorList>
            <person name="Ham Y.J."/>
        </authorList>
    </citation>
    <scope>NUCLEOTIDE SEQUENCE [LARGE SCALE GENOMIC DNA]</scope>
    <source>
        <strain evidence="2 3">MWE-103</strain>
    </source>
</reference>
<name>A0ABS3WFA6_9BACL</name>